<organism evidence="1 2">
    <name type="scientific">Streptococcus oralis</name>
    <dbReference type="NCBI Taxonomy" id="1303"/>
    <lineage>
        <taxon>Bacteria</taxon>
        <taxon>Bacillati</taxon>
        <taxon>Bacillota</taxon>
        <taxon>Bacilli</taxon>
        <taxon>Lactobacillales</taxon>
        <taxon>Streptococcaceae</taxon>
        <taxon>Streptococcus</taxon>
    </lineage>
</organism>
<dbReference type="PATRIC" id="fig|1303.76.peg.325"/>
<name>A0A139MCH2_STROR</name>
<gene>
    <name evidence="1" type="ORF">SORDD05_00310</name>
</gene>
<evidence type="ECO:0000313" key="2">
    <source>
        <dbReference type="Proteomes" id="UP000070541"/>
    </source>
</evidence>
<accession>A0A139MCH2</accession>
<dbReference type="EMBL" id="LQOG01000013">
    <property type="protein sequence ID" value="KXT61364.1"/>
    <property type="molecule type" value="Genomic_DNA"/>
</dbReference>
<evidence type="ECO:0000313" key="1">
    <source>
        <dbReference type="EMBL" id="KXT61364.1"/>
    </source>
</evidence>
<protein>
    <submittedName>
        <fullName evidence="1">Uncharacterized protein</fullName>
    </submittedName>
</protein>
<dbReference type="AlphaFoldDB" id="A0A139MCH2"/>
<dbReference type="Proteomes" id="UP000070541">
    <property type="component" value="Unassembled WGS sequence"/>
</dbReference>
<sequence length="39" mass="4441">MKYSKVILGPKVTDADYIAPYLKLANPDIEIESSKIPYR</sequence>
<comment type="caution">
    <text evidence="1">The sequence shown here is derived from an EMBL/GenBank/DDBJ whole genome shotgun (WGS) entry which is preliminary data.</text>
</comment>
<proteinExistence type="predicted"/>
<reference evidence="1 2" key="1">
    <citation type="submission" date="2016-01" db="EMBL/GenBank/DDBJ databases">
        <title>Highly variable Streptococcus oralis are common among viridans streptococci isolated from primates.</title>
        <authorList>
            <person name="Denapaite D."/>
            <person name="Rieger M."/>
            <person name="Koendgen S."/>
            <person name="Brueckner R."/>
            <person name="Ochigava I."/>
            <person name="Kappeler P."/>
            <person name="Maetz-Rensing K."/>
            <person name="Leendertz F."/>
            <person name="Hakenbeck R."/>
        </authorList>
    </citation>
    <scope>NUCLEOTIDE SEQUENCE [LARGE SCALE GENOMIC DNA]</scope>
    <source>
        <strain evidence="1 2">DD05</strain>
    </source>
</reference>